<organism evidence="2 4">
    <name type="scientific">Treponema socranskii subsp. socranskii VPI DR56BR1116 = ATCC 35536</name>
    <dbReference type="NCBI Taxonomy" id="1125725"/>
    <lineage>
        <taxon>Bacteria</taxon>
        <taxon>Pseudomonadati</taxon>
        <taxon>Spirochaetota</taxon>
        <taxon>Spirochaetia</taxon>
        <taxon>Spirochaetales</taxon>
        <taxon>Treponemataceae</taxon>
        <taxon>Treponema</taxon>
    </lineage>
</organism>
<keyword evidence="2" id="KW-0449">Lipoprotein</keyword>
<dbReference type="Proteomes" id="UP000016646">
    <property type="component" value="Unassembled WGS sequence"/>
</dbReference>
<dbReference type="EMBL" id="AUZJ01000069">
    <property type="protein sequence ID" value="ERF59505.1"/>
    <property type="molecule type" value="Genomic_DNA"/>
</dbReference>
<sequence length="149" mass="15809">MKKTLFVLAALAVVLIGFSACSNGSSDDNGGGGAPSDQHSDLYGSYWGTLTMVGKDFPLCLVIEADKVALHSDVMGMAYPLVTYKDEGNGTWTISCYDKGEDTTKPTTHTTVSVDTKASPFIAKATIIPMSCTTAPLKKGKAYNNEYAH</sequence>
<evidence type="ECO:0000313" key="5">
    <source>
        <dbReference type="Proteomes" id="UP000016646"/>
    </source>
</evidence>
<evidence type="ECO:0000256" key="1">
    <source>
        <dbReference type="SAM" id="SignalP"/>
    </source>
</evidence>
<protein>
    <submittedName>
        <fullName evidence="2 3">Lipoprotein</fullName>
    </submittedName>
</protein>
<dbReference type="AlphaFoldDB" id="U1GN93"/>
<accession>U1GN93</accession>
<dbReference type="Proteomes" id="UP000016412">
    <property type="component" value="Unassembled WGS sequence"/>
</dbReference>
<evidence type="ECO:0000313" key="3">
    <source>
        <dbReference type="EMBL" id="ERK04866.1"/>
    </source>
</evidence>
<keyword evidence="5" id="KW-1185">Reference proteome</keyword>
<name>U1GN93_TRESO</name>
<feature type="chain" id="PRO_5004611604" evidence="1">
    <location>
        <begin position="23"/>
        <end position="149"/>
    </location>
</feature>
<reference evidence="4 5" key="1">
    <citation type="submission" date="2013-08" db="EMBL/GenBank/DDBJ databases">
        <authorList>
            <person name="Durkin A.S."/>
            <person name="Haft D.R."/>
            <person name="McCorrison J."/>
            <person name="Torralba M."/>
            <person name="Gillis M."/>
            <person name="Haft D.H."/>
            <person name="Methe B."/>
            <person name="Sutton G."/>
            <person name="Nelson K.E."/>
        </authorList>
    </citation>
    <scope>NUCLEOTIDE SEQUENCE [LARGE SCALE GENOMIC DNA]</scope>
    <source>
        <strain evidence="3 5">ATCC 35536</strain>
        <strain evidence="2 4">VPI DR56BR1116</strain>
    </source>
</reference>
<gene>
    <name evidence="3" type="ORF">HMPREF0860_0946</name>
    <name evidence="2" type="ORF">HMPREF1325_1453</name>
</gene>
<dbReference type="RefSeq" id="WP_021331583.1">
    <property type="nucleotide sequence ID" value="NZ_AUZJ01000069.1"/>
</dbReference>
<evidence type="ECO:0000313" key="2">
    <source>
        <dbReference type="EMBL" id="ERF59505.1"/>
    </source>
</evidence>
<dbReference type="PATRIC" id="fig|1125725.3.peg.2590"/>
<dbReference type="PROSITE" id="PS51257">
    <property type="entry name" value="PROKAR_LIPOPROTEIN"/>
    <property type="match status" value="1"/>
</dbReference>
<keyword evidence="1" id="KW-0732">Signal</keyword>
<proteinExistence type="predicted"/>
<dbReference type="OrthoDB" id="365764at2"/>
<feature type="signal peptide" evidence="1">
    <location>
        <begin position="1"/>
        <end position="22"/>
    </location>
</feature>
<evidence type="ECO:0000313" key="4">
    <source>
        <dbReference type="Proteomes" id="UP000016412"/>
    </source>
</evidence>
<dbReference type="EMBL" id="AVQI01000009">
    <property type="protein sequence ID" value="ERK04866.1"/>
    <property type="molecule type" value="Genomic_DNA"/>
</dbReference>
<comment type="caution">
    <text evidence="2">The sequence shown here is derived from an EMBL/GenBank/DDBJ whole genome shotgun (WGS) entry which is preliminary data.</text>
</comment>